<dbReference type="SUPFAM" id="SSF58104">
    <property type="entry name" value="Methyl-accepting chemotaxis protein (MCP) signaling domain"/>
    <property type="match status" value="1"/>
</dbReference>
<dbReference type="Proteomes" id="UP001056756">
    <property type="component" value="Chromosome"/>
</dbReference>
<gene>
    <name evidence="10" type="ORF">NAG76_02930</name>
</gene>
<dbReference type="Gene3D" id="1.10.287.950">
    <property type="entry name" value="Methyl-accepting chemotaxis protein"/>
    <property type="match status" value="1"/>
</dbReference>
<evidence type="ECO:0000313" key="11">
    <source>
        <dbReference type="Proteomes" id="UP001056756"/>
    </source>
</evidence>
<feature type="transmembrane region" description="Helical" evidence="7">
    <location>
        <begin position="195"/>
        <end position="214"/>
    </location>
</feature>
<protein>
    <submittedName>
        <fullName evidence="10">Methyl-accepting chemotaxis protein</fullName>
    </submittedName>
</protein>
<evidence type="ECO:0000256" key="4">
    <source>
        <dbReference type="ARBA" id="ARBA00023224"/>
    </source>
</evidence>
<evidence type="ECO:0000256" key="6">
    <source>
        <dbReference type="PROSITE-ProRule" id="PRU00284"/>
    </source>
</evidence>
<feature type="domain" description="HAMP" evidence="9">
    <location>
        <begin position="215"/>
        <end position="267"/>
    </location>
</feature>
<dbReference type="InterPro" id="IPR003660">
    <property type="entry name" value="HAMP_dom"/>
</dbReference>
<dbReference type="AlphaFoldDB" id="A0A9J6ZGS1"/>
<dbReference type="GO" id="GO:0005886">
    <property type="term" value="C:plasma membrane"/>
    <property type="evidence" value="ECO:0007669"/>
    <property type="project" value="UniProtKB-SubCell"/>
</dbReference>
<evidence type="ECO:0000259" key="9">
    <source>
        <dbReference type="PROSITE" id="PS50885"/>
    </source>
</evidence>
<dbReference type="InterPro" id="IPR029151">
    <property type="entry name" value="Sensor-like_sf"/>
</dbReference>
<dbReference type="Pfam" id="PF00672">
    <property type="entry name" value="HAMP"/>
    <property type="match status" value="1"/>
</dbReference>
<evidence type="ECO:0000256" key="7">
    <source>
        <dbReference type="SAM" id="Phobius"/>
    </source>
</evidence>
<dbReference type="SMART" id="SM00283">
    <property type="entry name" value="MA"/>
    <property type="match status" value="1"/>
</dbReference>
<dbReference type="PANTHER" id="PTHR32089">
    <property type="entry name" value="METHYL-ACCEPTING CHEMOTAXIS PROTEIN MCPB"/>
    <property type="match status" value="1"/>
</dbReference>
<dbReference type="EMBL" id="CP097899">
    <property type="protein sequence ID" value="URN95231.1"/>
    <property type="molecule type" value="Genomic_DNA"/>
</dbReference>
<keyword evidence="2" id="KW-1003">Cell membrane</keyword>
<evidence type="ECO:0000256" key="2">
    <source>
        <dbReference type="ARBA" id="ARBA00022475"/>
    </source>
</evidence>
<dbReference type="PROSITE" id="PS50885">
    <property type="entry name" value="HAMP"/>
    <property type="match status" value="1"/>
</dbReference>
<comment type="subcellular location">
    <subcellularLocation>
        <location evidence="1">Cell membrane</location>
    </subcellularLocation>
</comment>
<dbReference type="PROSITE" id="PS50111">
    <property type="entry name" value="CHEMOTAXIS_TRANSDUC_2"/>
    <property type="match status" value="1"/>
</dbReference>
<dbReference type="KEGG" id="plig:NAG76_02930"/>
<accession>A0A9J6ZGS1</accession>
<dbReference type="GO" id="GO:0007165">
    <property type="term" value="P:signal transduction"/>
    <property type="evidence" value="ECO:0007669"/>
    <property type="project" value="UniProtKB-KW"/>
</dbReference>
<dbReference type="Gene3D" id="6.10.340.10">
    <property type="match status" value="1"/>
</dbReference>
<name>A0A9J6ZGS1_9BACL</name>
<evidence type="ECO:0000256" key="5">
    <source>
        <dbReference type="ARBA" id="ARBA00029447"/>
    </source>
</evidence>
<evidence type="ECO:0000256" key="3">
    <source>
        <dbReference type="ARBA" id="ARBA00023136"/>
    </source>
</evidence>
<dbReference type="InterPro" id="IPR004089">
    <property type="entry name" value="MCPsignal_dom"/>
</dbReference>
<evidence type="ECO:0000256" key="1">
    <source>
        <dbReference type="ARBA" id="ARBA00004236"/>
    </source>
</evidence>
<dbReference type="SMART" id="SM00304">
    <property type="entry name" value="HAMP"/>
    <property type="match status" value="1"/>
</dbReference>
<organism evidence="10 11">
    <name type="scientific">Candidatus Pristimantibacillus lignocellulolyticus</name>
    <dbReference type="NCBI Taxonomy" id="2994561"/>
    <lineage>
        <taxon>Bacteria</taxon>
        <taxon>Bacillati</taxon>
        <taxon>Bacillota</taxon>
        <taxon>Bacilli</taxon>
        <taxon>Bacillales</taxon>
        <taxon>Paenibacillaceae</taxon>
        <taxon>Candidatus Pristimantibacillus</taxon>
    </lineage>
</organism>
<sequence>MFKSLQSRMILFFSTILCVSGFILSYSLYQSSEKLILQTIGEQARSIAISASKIIDVEQFQELSSSMERNTYYDTLQAQLQQIRETNGLKYLYTMISKELNGNASYYYIVDGTDPQSDYFSALGDEELETDEAMHNTLKTGEVKIGTLDYTEAFGATLSAYLPIIASDGQIIGIIGADFDATNVYALLKQNKQDMFMMSVVIVLISILLVWLVARIMTKPISSLVSSMKKVSNGVLTDKIEVKGSGEIAQLSQVFNDMSSDLQAMLQRIASSLKVINDSVQILNKNMAISDVLNERVDNHLQVADQQSSAQHQATIETKKVMSEVGKGMLSVAATSESMLSMAHRASHISSTGNESMEQLELQMDHIYQSSAQVTADISYLNTHSQDIQEMVLIIKRIASQTALLALNASIEAARAGEHGKGFHVVALEVRKLADQSDQAATEVEQLISDMLSLTGKVNTASSISMKDIESGVSAVQLAGVAFKHISQEVSDVEGQAQHVSSTSAQISATMGMLDDLASHAASLTEQTLLVTQEMKETITTQIHSVDQSRQTINQLVQQSVELQAVLNKFKMEHQQHNT</sequence>
<evidence type="ECO:0000259" key="8">
    <source>
        <dbReference type="PROSITE" id="PS50111"/>
    </source>
</evidence>
<keyword evidence="7" id="KW-1133">Transmembrane helix</keyword>
<dbReference type="Pfam" id="PF00015">
    <property type="entry name" value="MCPsignal"/>
    <property type="match status" value="1"/>
</dbReference>
<reference evidence="10" key="1">
    <citation type="submission" date="2022-05" db="EMBL/GenBank/DDBJ databases">
        <title>Novel bacterial taxa in a minimal lignocellulolytic consortium and its capacity to transform plastics disclosed by genome-resolved metagenomics.</title>
        <authorList>
            <person name="Rodriguez C.A.D."/>
            <person name="Diaz-Garcia L."/>
            <person name="Herrera K."/>
            <person name="Tarazona N.A."/>
            <person name="Sproer C."/>
            <person name="Overmann J."/>
            <person name="Jimenez D.J."/>
        </authorList>
    </citation>
    <scope>NUCLEOTIDE SEQUENCE</scope>
    <source>
        <strain evidence="10">MAG5</strain>
    </source>
</reference>
<keyword evidence="7" id="KW-0812">Transmembrane</keyword>
<comment type="similarity">
    <text evidence="5">Belongs to the methyl-accepting chemotaxis (MCP) protein family.</text>
</comment>
<proteinExistence type="inferred from homology"/>
<keyword evidence="4 6" id="KW-0807">Transducer</keyword>
<feature type="domain" description="Methyl-accepting transducer" evidence="8">
    <location>
        <begin position="306"/>
        <end position="536"/>
    </location>
</feature>
<keyword evidence="3 7" id="KW-0472">Membrane</keyword>
<dbReference type="PANTHER" id="PTHR32089:SF112">
    <property type="entry name" value="LYSOZYME-LIKE PROTEIN-RELATED"/>
    <property type="match status" value="1"/>
</dbReference>
<dbReference type="SUPFAM" id="SSF103190">
    <property type="entry name" value="Sensory domain-like"/>
    <property type="match status" value="1"/>
</dbReference>
<evidence type="ECO:0000313" key="10">
    <source>
        <dbReference type="EMBL" id="URN95231.1"/>
    </source>
</evidence>
<dbReference type="CDD" id="cd06225">
    <property type="entry name" value="HAMP"/>
    <property type="match status" value="1"/>
</dbReference>